<dbReference type="HOGENOM" id="CLU_077975_1_1_1"/>
<keyword evidence="3 8" id="KW-0732">Signal</keyword>
<dbReference type="SUPFAM" id="SSF48726">
    <property type="entry name" value="Immunoglobulin"/>
    <property type="match status" value="2"/>
</dbReference>
<dbReference type="Proteomes" id="UP000018468">
    <property type="component" value="Linkage group LG24"/>
</dbReference>
<protein>
    <recommendedName>
        <fullName evidence="9">Ig-like domain-containing protein</fullName>
    </recommendedName>
</protein>
<dbReference type="Gene3D" id="2.60.40.10">
    <property type="entry name" value="Immunoglobulins"/>
    <property type="match status" value="2"/>
</dbReference>
<dbReference type="SMART" id="SM00406">
    <property type="entry name" value="IGv"/>
    <property type="match status" value="2"/>
</dbReference>
<name>W5MFU9_LEPOC</name>
<dbReference type="PANTHER" id="PTHR19433:SF85">
    <property type="entry name" value="T CELL RECEPTOR ALPHA VARIABLE 17-RELATED"/>
    <property type="match status" value="1"/>
</dbReference>
<dbReference type="InterPro" id="IPR013106">
    <property type="entry name" value="Ig_V-set"/>
</dbReference>
<dbReference type="InterPro" id="IPR003598">
    <property type="entry name" value="Ig_sub2"/>
</dbReference>
<evidence type="ECO:0000256" key="5">
    <source>
        <dbReference type="ARBA" id="ARBA00023136"/>
    </source>
</evidence>
<keyword evidence="6" id="KW-1015">Disulfide bond</keyword>
<dbReference type="Ensembl" id="ENSLOCT00000007266.1">
    <property type="protein sequence ID" value="ENSLOCP00000007258.1"/>
    <property type="gene ID" value="ENSLOCG00000006010.1"/>
</dbReference>
<organism evidence="10 11">
    <name type="scientific">Lepisosteus oculatus</name>
    <name type="common">Spotted gar</name>
    <dbReference type="NCBI Taxonomy" id="7918"/>
    <lineage>
        <taxon>Eukaryota</taxon>
        <taxon>Metazoa</taxon>
        <taxon>Chordata</taxon>
        <taxon>Craniata</taxon>
        <taxon>Vertebrata</taxon>
        <taxon>Euteleostomi</taxon>
        <taxon>Actinopterygii</taxon>
        <taxon>Neopterygii</taxon>
        <taxon>Holostei</taxon>
        <taxon>Semionotiformes</taxon>
        <taxon>Lepisosteidae</taxon>
        <taxon>Lepisosteus</taxon>
    </lineage>
</organism>
<feature type="signal peptide" evidence="8">
    <location>
        <begin position="1"/>
        <end position="21"/>
    </location>
</feature>
<evidence type="ECO:0000256" key="2">
    <source>
        <dbReference type="ARBA" id="ARBA00022475"/>
    </source>
</evidence>
<dbReference type="Bgee" id="ENSLOCG00000006010">
    <property type="expression patterns" value="Expressed in intestine and 4 other cell types or tissues"/>
</dbReference>
<dbReference type="InParanoid" id="W5MFU9"/>
<feature type="domain" description="Ig-like" evidence="9">
    <location>
        <begin position="146"/>
        <end position="236"/>
    </location>
</feature>
<dbReference type="AlphaFoldDB" id="W5MFU9"/>
<comment type="subcellular location">
    <subcellularLocation>
        <location evidence="1">Cell membrane</location>
    </subcellularLocation>
</comment>
<reference evidence="10" key="3">
    <citation type="submission" date="2025-09" db="UniProtKB">
        <authorList>
            <consortium name="Ensembl"/>
        </authorList>
    </citation>
    <scope>IDENTIFICATION</scope>
</reference>
<dbReference type="GeneTree" id="ENSGT00830000128446"/>
<dbReference type="InterPro" id="IPR007110">
    <property type="entry name" value="Ig-like_dom"/>
</dbReference>
<dbReference type="InterPro" id="IPR036179">
    <property type="entry name" value="Ig-like_dom_sf"/>
</dbReference>
<proteinExistence type="predicted"/>
<keyword evidence="2" id="KW-1003">Cell membrane</keyword>
<dbReference type="InterPro" id="IPR052051">
    <property type="entry name" value="TCR_complex_component"/>
</dbReference>
<dbReference type="GO" id="GO:0005886">
    <property type="term" value="C:plasma membrane"/>
    <property type="evidence" value="ECO:0007669"/>
    <property type="project" value="UniProtKB-SubCell"/>
</dbReference>
<accession>W5MFU9</accession>
<sequence length="236" mass="26182">HSTMYLSLGLLLCIEFYVSSANQIRSKGTVALKTEGEQAVLECTFSTSSSSYLIYWYRQYPGMAPQFILYTGALSNTADFAKGRFSANADTTTGLTTLTISKVLLEDSAVYHCALRDTQWISPGCTNTKTLIYSQRDITSPGGKEEGGSVTFSCVYTGDVLYLQWYRQYPGQRLAFIVLIHEATLTESRSDPADHRFNIELDKEKKRVELKLSSATVTDSALYYCALNPTVTGNSQ</sequence>
<dbReference type="GO" id="GO:0002376">
    <property type="term" value="P:immune system process"/>
    <property type="evidence" value="ECO:0007669"/>
    <property type="project" value="UniProtKB-KW"/>
</dbReference>
<evidence type="ECO:0000259" key="9">
    <source>
        <dbReference type="PROSITE" id="PS50835"/>
    </source>
</evidence>
<feature type="domain" description="Ig-like" evidence="9">
    <location>
        <begin position="35"/>
        <end position="132"/>
    </location>
</feature>
<dbReference type="SMART" id="SM00408">
    <property type="entry name" value="IGc2"/>
    <property type="match status" value="2"/>
</dbReference>
<dbReference type="OMA" id="MAINNTV"/>
<keyword evidence="5" id="KW-0472">Membrane</keyword>
<reference evidence="10" key="2">
    <citation type="submission" date="2025-08" db="UniProtKB">
        <authorList>
            <consortium name="Ensembl"/>
        </authorList>
    </citation>
    <scope>IDENTIFICATION</scope>
</reference>
<evidence type="ECO:0000256" key="8">
    <source>
        <dbReference type="SAM" id="SignalP"/>
    </source>
</evidence>
<feature type="chain" id="PRO_5004866085" description="Ig-like domain-containing protein" evidence="8">
    <location>
        <begin position="22"/>
        <end position="236"/>
    </location>
</feature>
<evidence type="ECO:0000256" key="7">
    <source>
        <dbReference type="ARBA" id="ARBA00023180"/>
    </source>
</evidence>
<evidence type="ECO:0000313" key="10">
    <source>
        <dbReference type="Ensembl" id="ENSLOCP00000007258.1"/>
    </source>
</evidence>
<reference evidence="11" key="1">
    <citation type="submission" date="2011-12" db="EMBL/GenBank/DDBJ databases">
        <title>The Draft Genome of Lepisosteus oculatus.</title>
        <authorList>
            <consortium name="The Broad Institute Genome Assembly &amp; Analysis Group"/>
            <consortium name="Computational R&amp;D Group"/>
            <consortium name="and Sequencing Platform"/>
            <person name="Di Palma F."/>
            <person name="Alfoldi J."/>
            <person name="Johnson J."/>
            <person name="Berlin A."/>
            <person name="Gnerre S."/>
            <person name="Jaffe D."/>
            <person name="MacCallum I."/>
            <person name="Young S."/>
            <person name="Walker B.J."/>
            <person name="Lander E.S."/>
            <person name="Lindblad-Toh K."/>
        </authorList>
    </citation>
    <scope>NUCLEOTIDE SEQUENCE [LARGE SCALE GENOMIC DNA]</scope>
</reference>
<keyword evidence="7" id="KW-0325">Glycoprotein</keyword>
<dbReference type="PANTHER" id="PTHR19433">
    <property type="entry name" value="T-CELL RECEPTOR ALPHA CHAIN V REGION-RELATED"/>
    <property type="match status" value="1"/>
</dbReference>
<evidence type="ECO:0000256" key="6">
    <source>
        <dbReference type="ARBA" id="ARBA00023157"/>
    </source>
</evidence>
<evidence type="ECO:0000256" key="3">
    <source>
        <dbReference type="ARBA" id="ARBA00022729"/>
    </source>
</evidence>
<keyword evidence="11" id="KW-1185">Reference proteome</keyword>
<dbReference type="GO" id="GO:0009617">
    <property type="term" value="P:response to bacterium"/>
    <property type="evidence" value="ECO:0000318"/>
    <property type="project" value="GO_Central"/>
</dbReference>
<dbReference type="Pfam" id="PF07686">
    <property type="entry name" value="V-set"/>
    <property type="match status" value="2"/>
</dbReference>
<evidence type="ECO:0000256" key="4">
    <source>
        <dbReference type="ARBA" id="ARBA00022859"/>
    </source>
</evidence>
<evidence type="ECO:0000256" key="1">
    <source>
        <dbReference type="ARBA" id="ARBA00004236"/>
    </source>
</evidence>
<evidence type="ECO:0000313" key="11">
    <source>
        <dbReference type="Proteomes" id="UP000018468"/>
    </source>
</evidence>
<dbReference type="InterPro" id="IPR003599">
    <property type="entry name" value="Ig_sub"/>
</dbReference>
<dbReference type="EMBL" id="AHAT01019593">
    <property type="status" value="NOT_ANNOTATED_CDS"/>
    <property type="molecule type" value="Genomic_DNA"/>
</dbReference>
<dbReference type="InterPro" id="IPR013783">
    <property type="entry name" value="Ig-like_fold"/>
</dbReference>
<dbReference type="PROSITE" id="PS50835">
    <property type="entry name" value="IG_LIKE"/>
    <property type="match status" value="2"/>
</dbReference>
<keyword evidence="4" id="KW-0391">Immunity</keyword>
<dbReference type="SMART" id="SM00409">
    <property type="entry name" value="IG"/>
    <property type="match status" value="2"/>
</dbReference>
<dbReference type="STRING" id="7918.ENSLOCP00000007258"/>